<evidence type="ECO:0000256" key="7">
    <source>
        <dbReference type="ARBA" id="ARBA00023014"/>
    </source>
</evidence>
<comment type="cofactor">
    <cofactor evidence="1">
        <name>pyridoxal 5'-phosphate</name>
        <dbReference type="ChEBI" id="CHEBI:597326"/>
    </cofactor>
</comment>
<evidence type="ECO:0000313" key="10">
    <source>
        <dbReference type="EMBL" id="KAB1632297.1"/>
    </source>
</evidence>
<keyword evidence="5" id="KW-0663">Pyridoxal phosphate</keyword>
<gene>
    <name evidence="10" type="ORF">F8O02_04580</name>
</gene>
<dbReference type="OrthoDB" id="9808002at2"/>
<dbReference type="InterPro" id="IPR015422">
    <property type="entry name" value="PyrdxlP-dep_Trfase_small"/>
</dbReference>
<keyword evidence="3" id="KW-0808">Transferase</keyword>
<proteinExistence type="inferred from homology"/>
<evidence type="ECO:0000256" key="1">
    <source>
        <dbReference type="ARBA" id="ARBA00001933"/>
    </source>
</evidence>
<dbReference type="Gene3D" id="3.90.1150.10">
    <property type="entry name" value="Aspartate Aminotransferase, domain 1"/>
    <property type="match status" value="1"/>
</dbReference>
<keyword evidence="11" id="KW-1185">Reference proteome</keyword>
<name>A0A7C8FXW9_9MICO</name>
<evidence type="ECO:0000256" key="4">
    <source>
        <dbReference type="ARBA" id="ARBA00022723"/>
    </source>
</evidence>
<dbReference type="PANTHER" id="PTHR11601:SF34">
    <property type="entry name" value="CYSTEINE DESULFURASE"/>
    <property type="match status" value="1"/>
</dbReference>
<evidence type="ECO:0000256" key="6">
    <source>
        <dbReference type="ARBA" id="ARBA00023004"/>
    </source>
</evidence>
<dbReference type="Pfam" id="PF00266">
    <property type="entry name" value="Aminotran_5"/>
    <property type="match status" value="1"/>
</dbReference>
<dbReference type="PIRSF" id="PIRSF005572">
    <property type="entry name" value="NifS"/>
    <property type="match status" value="1"/>
</dbReference>
<dbReference type="GO" id="GO:0031071">
    <property type="term" value="F:cysteine desulfurase activity"/>
    <property type="evidence" value="ECO:0007669"/>
    <property type="project" value="UniProtKB-EC"/>
</dbReference>
<dbReference type="EMBL" id="WBKA01000003">
    <property type="protein sequence ID" value="KAB1632297.1"/>
    <property type="molecule type" value="Genomic_DNA"/>
</dbReference>
<dbReference type="GO" id="GO:0051536">
    <property type="term" value="F:iron-sulfur cluster binding"/>
    <property type="evidence" value="ECO:0007669"/>
    <property type="project" value="UniProtKB-KW"/>
</dbReference>
<dbReference type="InterPro" id="IPR015421">
    <property type="entry name" value="PyrdxlP-dep_Trfase_major"/>
</dbReference>
<evidence type="ECO:0000259" key="9">
    <source>
        <dbReference type="Pfam" id="PF00266"/>
    </source>
</evidence>
<dbReference type="GO" id="GO:0046872">
    <property type="term" value="F:metal ion binding"/>
    <property type="evidence" value="ECO:0007669"/>
    <property type="project" value="UniProtKB-KW"/>
</dbReference>
<evidence type="ECO:0000256" key="5">
    <source>
        <dbReference type="ARBA" id="ARBA00022898"/>
    </source>
</evidence>
<comment type="catalytic activity">
    <reaction evidence="8">
        <text>(sulfur carrier)-H + L-cysteine = (sulfur carrier)-SH + L-alanine</text>
        <dbReference type="Rhea" id="RHEA:43892"/>
        <dbReference type="Rhea" id="RHEA-COMP:14737"/>
        <dbReference type="Rhea" id="RHEA-COMP:14739"/>
        <dbReference type="ChEBI" id="CHEBI:29917"/>
        <dbReference type="ChEBI" id="CHEBI:35235"/>
        <dbReference type="ChEBI" id="CHEBI:57972"/>
        <dbReference type="ChEBI" id="CHEBI:64428"/>
        <dbReference type="EC" id="2.8.1.7"/>
    </reaction>
</comment>
<reference evidence="10 11" key="1">
    <citation type="submission" date="2019-09" db="EMBL/GenBank/DDBJ databases">
        <title>Phylogeny of genus Pseudoclavibacter and closely related genus.</title>
        <authorList>
            <person name="Li Y."/>
        </authorList>
    </citation>
    <scope>NUCLEOTIDE SEQUENCE [LARGE SCALE GENOMIC DNA]</scope>
    <source>
        <strain evidence="10 11">JCM 16921</strain>
    </source>
</reference>
<dbReference type="SUPFAM" id="SSF53383">
    <property type="entry name" value="PLP-dependent transferases"/>
    <property type="match status" value="1"/>
</dbReference>
<dbReference type="Gene3D" id="3.40.640.10">
    <property type="entry name" value="Type I PLP-dependent aspartate aminotransferase-like (Major domain)"/>
    <property type="match status" value="1"/>
</dbReference>
<comment type="caution">
    <text evidence="10">The sequence shown here is derived from an EMBL/GenBank/DDBJ whole genome shotgun (WGS) entry which is preliminary data.</text>
</comment>
<dbReference type="AlphaFoldDB" id="A0A7C8FXW9"/>
<dbReference type="InterPro" id="IPR015424">
    <property type="entry name" value="PyrdxlP-dep_Trfase"/>
</dbReference>
<evidence type="ECO:0000256" key="3">
    <source>
        <dbReference type="ARBA" id="ARBA00022679"/>
    </source>
</evidence>
<keyword evidence="4" id="KW-0479">Metal-binding</keyword>
<dbReference type="PANTHER" id="PTHR11601">
    <property type="entry name" value="CYSTEINE DESULFURYLASE FAMILY MEMBER"/>
    <property type="match status" value="1"/>
</dbReference>
<evidence type="ECO:0000313" key="11">
    <source>
        <dbReference type="Proteomes" id="UP000481339"/>
    </source>
</evidence>
<accession>A0A7C8FXW9</accession>
<dbReference type="Proteomes" id="UP000481339">
    <property type="component" value="Unassembled WGS sequence"/>
</dbReference>
<protein>
    <submittedName>
        <fullName evidence="10">Cysteine desulfurase</fullName>
    </submittedName>
</protein>
<dbReference type="InterPro" id="IPR016454">
    <property type="entry name" value="Cysteine_dSase"/>
</dbReference>
<dbReference type="InterPro" id="IPR000192">
    <property type="entry name" value="Aminotrans_V_dom"/>
</dbReference>
<dbReference type="RefSeq" id="WP_158036075.1">
    <property type="nucleotide sequence ID" value="NZ_BAAAZV010000017.1"/>
</dbReference>
<sequence>MTDSVPERPSSRRAGTDHYLDHAATTPMLPQALDAWVAVARDVGNPASVHAAGQRARALVEEGRARVAASAGADPAEVVFTSGGTESVNTAIKGIHWWRDTAGDHPVIVLPEAEHRASEAAATWLAQRQGAELQRVPVDRAGRVDLDRLERILDASGDRVSLVSLLAANNEVGTIQPVRQVVRLAAAHGVPVHVDAVSAYGQIPVDLHGWGAAAVSVAAHKIGGPMGVGALLLRRDVTPVPLLHGGGQERRVRSGTLDVPGIAAFGVAAEHAETTRTDRARATAVLRDRLIAGIEREVPDAIVTGARGDERLPGNVHAVFPGCEGDSLLFLLDAAGVRASTGAACSAAIPQPSDVLRAMGFDAADARSALRFTLGERTTAADVDAVLAVLPEVVARARRAGMSARRPTRF</sequence>
<evidence type="ECO:0000256" key="8">
    <source>
        <dbReference type="ARBA" id="ARBA00050776"/>
    </source>
</evidence>
<keyword evidence="6" id="KW-0408">Iron</keyword>
<comment type="similarity">
    <text evidence="2">Belongs to the class-V pyridoxal-phosphate-dependent aminotransferase family. NifS/IscS subfamily.</text>
</comment>
<organism evidence="10 11">
    <name type="scientific">Pseudoclavibacter caeni</name>
    <dbReference type="NCBI Taxonomy" id="908846"/>
    <lineage>
        <taxon>Bacteria</taxon>
        <taxon>Bacillati</taxon>
        <taxon>Actinomycetota</taxon>
        <taxon>Actinomycetes</taxon>
        <taxon>Micrococcales</taxon>
        <taxon>Microbacteriaceae</taxon>
        <taxon>Pseudoclavibacter</taxon>
    </lineage>
</organism>
<dbReference type="Gene3D" id="1.10.260.50">
    <property type="match status" value="1"/>
</dbReference>
<feature type="domain" description="Aminotransferase class V" evidence="9">
    <location>
        <begin position="18"/>
        <end position="386"/>
    </location>
</feature>
<evidence type="ECO:0000256" key="2">
    <source>
        <dbReference type="ARBA" id="ARBA00006490"/>
    </source>
</evidence>
<keyword evidence="7" id="KW-0411">Iron-sulfur</keyword>